<dbReference type="EMBL" id="PDLM01000012">
    <property type="protein sequence ID" value="RDW65131.1"/>
    <property type="molecule type" value="Genomic_DNA"/>
</dbReference>
<evidence type="ECO:0000313" key="2">
    <source>
        <dbReference type="Proteomes" id="UP000256645"/>
    </source>
</evidence>
<dbReference type="InterPro" id="IPR010371">
    <property type="entry name" value="YBR137W-like"/>
</dbReference>
<dbReference type="InterPro" id="IPR005624">
    <property type="entry name" value="PduO/GlcC-like"/>
</dbReference>
<name>A0A3D8QTX0_9HELO</name>
<dbReference type="SUPFAM" id="SSF143744">
    <property type="entry name" value="GlcG-like"/>
    <property type="match status" value="1"/>
</dbReference>
<sequence>MLTPSQLEEILAIEASLEVPSFSVTDAWDLGSLLRTRLLFSPKPVIITILAPSPFPNARLLFHTVTPRHAGSVPDKVTGPDNDVWVARKTKTVLRFGVSSYYMGVKFGSMSASGMDESAFATKYGLHEQEASQYAIHGGAVPVRVKGVEGVVAVVVVSGLKQEEDHAVVVEVMQEWIKTLE</sequence>
<dbReference type="InterPro" id="IPR038084">
    <property type="entry name" value="PduO/GlcC-like_sf"/>
</dbReference>
<dbReference type="Gene3D" id="3.30.450.150">
    <property type="entry name" value="Haem-degrading domain"/>
    <property type="match status" value="1"/>
</dbReference>
<comment type="caution">
    <text evidence="1">The sequence shown here is derived from an EMBL/GenBank/DDBJ whole genome shotgun (WGS) entry which is preliminary data.</text>
</comment>
<dbReference type="Pfam" id="PF03928">
    <property type="entry name" value="HbpS-like"/>
    <property type="match status" value="1"/>
</dbReference>
<dbReference type="STRING" id="1849047.A0A3D8QTX0"/>
<gene>
    <name evidence="1" type="ORF">BP6252_10782</name>
</gene>
<organism evidence="1 2">
    <name type="scientific">Coleophoma cylindrospora</name>
    <dbReference type="NCBI Taxonomy" id="1849047"/>
    <lineage>
        <taxon>Eukaryota</taxon>
        <taxon>Fungi</taxon>
        <taxon>Dikarya</taxon>
        <taxon>Ascomycota</taxon>
        <taxon>Pezizomycotina</taxon>
        <taxon>Leotiomycetes</taxon>
        <taxon>Helotiales</taxon>
        <taxon>Dermateaceae</taxon>
        <taxon>Coleophoma</taxon>
    </lineage>
</organism>
<dbReference type="OrthoDB" id="2209940at2759"/>
<dbReference type="AlphaFoldDB" id="A0A3D8QTX0"/>
<reference evidence="1 2" key="1">
    <citation type="journal article" date="2018" name="IMA Fungus">
        <title>IMA Genome-F 9: Draft genome sequence of Annulohypoxylon stygium, Aspergillus mulundensis, Berkeleyomyces basicola (syn. Thielaviopsis basicola), Ceratocystis smalleyi, two Cercospora beticola strains, Coleophoma cylindrospora, Fusarium fracticaudum, Phialophora cf. hyalina, and Morchella septimelata.</title>
        <authorList>
            <person name="Wingfield B.D."/>
            <person name="Bills G.F."/>
            <person name="Dong Y."/>
            <person name="Huang W."/>
            <person name="Nel W.J."/>
            <person name="Swalarsk-Parry B.S."/>
            <person name="Vaghefi N."/>
            <person name="Wilken P.M."/>
            <person name="An Z."/>
            <person name="de Beer Z.W."/>
            <person name="De Vos L."/>
            <person name="Chen L."/>
            <person name="Duong T.A."/>
            <person name="Gao Y."/>
            <person name="Hammerbacher A."/>
            <person name="Kikkert J.R."/>
            <person name="Li Y."/>
            <person name="Li H."/>
            <person name="Li K."/>
            <person name="Li Q."/>
            <person name="Liu X."/>
            <person name="Ma X."/>
            <person name="Naidoo K."/>
            <person name="Pethybridge S.J."/>
            <person name="Sun J."/>
            <person name="Steenkamp E.T."/>
            <person name="van der Nest M.A."/>
            <person name="van Wyk S."/>
            <person name="Wingfield M.J."/>
            <person name="Xiong C."/>
            <person name="Yue Q."/>
            <person name="Zhang X."/>
        </authorList>
    </citation>
    <scope>NUCLEOTIDE SEQUENCE [LARGE SCALE GENOMIC DNA]</scope>
    <source>
        <strain evidence="1 2">BP6252</strain>
    </source>
</reference>
<protein>
    <submittedName>
        <fullName evidence="1">Uncharacterized protein</fullName>
    </submittedName>
</protein>
<keyword evidence="2" id="KW-1185">Reference proteome</keyword>
<proteinExistence type="predicted"/>
<dbReference type="PANTHER" id="PTHR28255:SF1">
    <property type="entry name" value="UPF0303 PROTEIN YBR137W"/>
    <property type="match status" value="1"/>
</dbReference>
<dbReference type="Proteomes" id="UP000256645">
    <property type="component" value="Unassembled WGS sequence"/>
</dbReference>
<accession>A0A3D8QTX0</accession>
<evidence type="ECO:0000313" key="1">
    <source>
        <dbReference type="EMBL" id="RDW65131.1"/>
    </source>
</evidence>
<dbReference type="GO" id="GO:0006620">
    <property type="term" value="P:post-translational protein targeting to endoplasmic reticulum membrane"/>
    <property type="evidence" value="ECO:0007669"/>
    <property type="project" value="TreeGrafter"/>
</dbReference>
<dbReference type="GO" id="GO:0072380">
    <property type="term" value="C:TRC complex"/>
    <property type="evidence" value="ECO:0007669"/>
    <property type="project" value="TreeGrafter"/>
</dbReference>
<dbReference type="PANTHER" id="PTHR28255">
    <property type="match status" value="1"/>
</dbReference>